<sequence length="135" mass="14740">SPIPAAEGGHPPSLASVSEPPHPLAADLDRLRADVVALFEDAVGRDRARQHEAHVLETLGLPSPIPPEHAVPFLRALLTADPPRRWHLFKRARGRLHAPVADRLMAFHVAHGHAAEPRAQDAVEAVAALWTRLHR</sequence>
<evidence type="ECO:0000256" key="1">
    <source>
        <dbReference type="SAM" id="MobiDB-lite"/>
    </source>
</evidence>
<name>A0A271ITN4_9BACT</name>
<evidence type="ECO:0000313" key="3">
    <source>
        <dbReference type="Proteomes" id="UP000216339"/>
    </source>
</evidence>
<dbReference type="AlphaFoldDB" id="A0A271ITN4"/>
<keyword evidence="3" id="KW-1185">Reference proteome</keyword>
<comment type="caution">
    <text evidence="2">The sequence shown here is derived from an EMBL/GenBank/DDBJ whole genome shotgun (WGS) entry which is preliminary data.</text>
</comment>
<dbReference type="RefSeq" id="WP_179299814.1">
    <property type="nucleotide sequence ID" value="NZ_MQWD01000010.1"/>
</dbReference>
<reference evidence="2 3" key="1">
    <citation type="submission" date="2016-11" db="EMBL/GenBank/DDBJ databases">
        <title>Study of marine rhodopsin-containing bacteria.</title>
        <authorList>
            <person name="Yoshizawa S."/>
            <person name="Kumagai Y."/>
            <person name="Kogure K."/>
        </authorList>
    </citation>
    <scope>NUCLEOTIDE SEQUENCE [LARGE SCALE GENOMIC DNA]</scope>
    <source>
        <strain evidence="2 3">SAORIC-28</strain>
    </source>
</reference>
<accession>A0A271ITN4</accession>
<protein>
    <submittedName>
        <fullName evidence="2">Uncharacterized protein</fullName>
    </submittedName>
</protein>
<proteinExistence type="predicted"/>
<dbReference type="EMBL" id="MQWD01000010">
    <property type="protein sequence ID" value="PAP74154.1"/>
    <property type="molecule type" value="Genomic_DNA"/>
</dbReference>
<feature type="region of interest" description="Disordered" evidence="1">
    <location>
        <begin position="1"/>
        <end position="22"/>
    </location>
</feature>
<feature type="non-terminal residue" evidence="2">
    <location>
        <position position="1"/>
    </location>
</feature>
<dbReference type="Proteomes" id="UP000216339">
    <property type="component" value="Unassembled WGS sequence"/>
</dbReference>
<evidence type="ECO:0000313" key="2">
    <source>
        <dbReference type="EMBL" id="PAP74154.1"/>
    </source>
</evidence>
<gene>
    <name evidence="2" type="ORF">BSZ37_21045</name>
</gene>
<organism evidence="2 3">
    <name type="scientific">Rubrivirga marina</name>
    <dbReference type="NCBI Taxonomy" id="1196024"/>
    <lineage>
        <taxon>Bacteria</taxon>
        <taxon>Pseudomonadati</taxon>
        <taxon>Rhodothermota</taxon>
        <taxon>Rhodothermia</taxon>
        <taxon>Rhodothermales</taxon>
        <taxon>Rubricoccaceae</taxon>
        <taxon>Rubrivirga</taxon>
    </lineage>
</organism>